<dbReference type="Proteomes" id="UP000070133">
    <property type="component" value="Unassembled WGS sequence"/>
</dbReference>
<sequence length="352" mass="40062">MAAPAPAPAQDQSLPVRDEEAFYFERTTASLAEKTDDEKRIALQQLVINGTKTTTTEACKLHAYMRCLYDVVGAEAAAAWVNTLAQKQSLLRFVGSAYHVSMDCRAMIRRIKDEWPEWDWTIPENREPEFWTERILKPLRYLAVRTKRWQTVVALLAAVIDERVRDGRRGATRENVLTAGDVRRVVERVKHPRDNSDLDLANISTGEPEPAPEPEREEREIEHGRPAEEELADISTMLEQNGLDTTIQSSASQPEHVPEPEPESEPEPEPKRRRGPTKHNPRRDGERLAASLQKEVELKTQELQAARLPVLGSPTYQEDLDRSTQLFVALRAAQQDRDTFSRFFSNSRFGNS</sequence>
<organism evidence="2 3">
    <name type="scientific">Pseudocercospora eumusae</name>
    <dbReference type="NCBI Taxonomy" id="321146"/>
    <lineage>
        <taxon>Eukaryota</taxon>
        <taxon>Fungi</taxon>
        <taxon>Dikarya</taxon>
        <taxon>Ascomycota</taxon>
        <taxon>Pezizomycotina</taxon>
        <taxon>Dothideomycetes</taxon>
        <taxon>Dothideomycetidae</taxon>
        <taxon>Mycosphaerellales</taxon>
        <taxon>Mycosphaerellaceae</taxon>
        <taxon>Pseudocercospora</taxon>
    </lineage>
</organism>
<evidence type="ECO:0000313" key="3">
    <source>
        <dbReference type="Proteomes" id="UP000070133"/>
    </source>
</evidence>
<feature type="region of interest" description="Disordered" evidence="1">
    <location>
        <begin position="188"/>
        <end position="226"/>
    </location>
</feature>
<gene>
    <name evidence="2" type="ORF">AC578_4228</name>
</gene>
<dbReference type="OrthoDB" id="3650485at2759"/>
<accession>A0A139H3H1</accession>
<feature type="compositionally biased region" description="Basic residues" evidence="1">
    <location>
        <begin position="271"/>
        <end position="281"/>
    </location>
</feature>
<name>A0A139H3H1_9PEZI</name>
<feature type="region of interest" description="Disordered" evidence="1">
    <location>
        <begin position="248"/>
        <end position="295"/>
    </location>
</feature>
<dbReference type="AlphaFoldDB" id="A0A139H3H1"/>
<reference evidence="2 3" key="1">
    <citation type="submission" date="2015-07" db="EMBL/GenBank/DDBJ databases">
        <title>Comparative genomics of the Sigatoka disease complex on banana suggests a link between parallel evolutionary changes in Pseudocercospora fijiensis and Pseudocercospora eumusae and increased virulence on the banana host.</title>
        <authorList>
            <person name="Chang T.-C."/>
            <person name="Salvucci A."/>
            <person name="Crous P.W."/>
            <person name="Stergiopoulos I."/>
        </authorList>
    </citation>
    <scope>NUCLEOTIDE SEQUENCE [LARGE SCALE GENOMIC DNA]</scope>
    <source>
        <strain evidence="2 3">CBS 114824</strain>
    </source>
</reference>
<keyword evidence="3" id="KW-1185">Reference proteome</keyword>
<comment type="caution">
    <text evidence="2">The sequence shown here is derived from an EMBL/GenBank/DDBJ whole genome shotgun (WGS) entry which is preliminary data.</text>
</comment>
<evidence type="ECO:0000256" key="1">
    <source>
        <dbReference type="SAM" id="MobiDB-lite"/>
    </source>
</evidence>
<evidence type="ECO:0000313" key="2">
    <source>
        <dbReference type="EMBL" id="KXS96918.1"/>
    </source>
</evidence>
<dbReference type="EMBL" id="LFZN01000159">
    <property type="protein sequence ID" value="KXS96918.1"/>
    <property type="molecule type" value="Genomic_DNA"/>
</dbReference>
<feature type="compositionally biased region" description="Basic and acidic residues" evidence="1">
    <location>
        <begin position="213"/>
        <end position="226"/>
    </location>
</feature>
<protein>
    <submittedName>
        <fullName evidence="2">Uncharacterized protein</fullName>
    </submittedName>
</protein>
<proteinExistence type="predicted"/>